<reference evidence="2" key="1">
    <citation type="submission" date="2022-04" db="EMBL/GenBank/DDBJ databases">
        <title>Desulfatitalea alkaliphila sp. nov., a novel anaerobic sulfate-reducing bacterium isolated from terrestrial mud volcano, Taman Peninsula, Russia.</title>
        <authorList>
            <person name="Khomyakova M.A."/>
            <person name="Merkel A.Y."/>
            <person name="Slobodkin A.I."/>
        </authorList>
    </citation>
    <scope>NUCLEOTIDE SEQUENCE</scope>
    <source>
        <strain evidence="2">M08but</strain>
    </source>
</reference>
<dbReference type="AlphaFoldDB" id="A0AA41R8V6"/>
<dbReference type="GO" id="GO:0006313">
    <property type="term" value="P:DNA transposition"/>
    <property type="evidence" value="ECO:0007669"/>
    <property type="project" value="InterPro"/>
</dbReference>
<evidence type="ECO:0000313" key="2">
    <source>
        <dbReference type="EMBL" id="MCJ8503230.1"/>
    </source>
</evidence>
<keyword evidence="3" id="KW-1185">Reference proteome</keyword>
<proteinExistence type="predicted"/>
<feature type="non-terminal residue" evidence="2">
    <location>
        <position position="1"/>
    </location>
</feature>
<dbReference type="Pfam" id="PF01527">
    <property type="entry name" value="HTH_Tnp_1"/>
    <property type="match status" value="1"/>
</dbReference>
<dbReference type="InterPro" id="IPR002514">
    <property type="entry name" value="Transposase_8"/>
</dbReference>
<dbReference type="InterPro" id="IPR010921">
    <property type="entry name" value="Trp_repressor/repl_initiator"/>
</dbReference>
<comment type="caution">
    <text evidence="2">The sequence shown here is derived from an EMBL/GenBank/DDBJ whole genome shotgun (WGS) entry which is preliminary data.</text>
</comment>
<protein>
    <submittedName>
        <fullName evidence="2">Transposase</fullName>
    </submittedName>
</protein>
<gene>
    <name evidence="2" type="ORF">MRX98_21835</name>
</gene>
<sequence length="123" mass="14338">DPQVPAQKPRRKLTAQYKLRILAEADRCTTSRQVSQLLRREGLYSSSLTRWRRLREQGLLDAMAPKTRGRKPIEKNPLAGELAKLQKENDQLRKKLWRAERIIEVQKKISQILEIDHSQEGGK</sequence>
<dbReference type="GO" id="GO:0004803">
    <property type="term" value="F:transposase activity"/>
    <property type="evidence" value="ECO:0007669"/>
    <property type="project" value="InterPro"/>
</dbReference>
<feature type="coiled-coil region" evidence="1">
    <location>
        <begin position="75"/>
        <end position="102"/>
    </location>
</feature>
<evidence type="ECO:0000256" key="1">
    <source>
        <dbReference type="SAM" id="Coils"/>
    </source>
</evidence>
<accession>A0AA41R8V6</accession>
<dbReference type="GO" id="GO:0043565">
    <property type="term" value="F:sequence-specific DNA binding"/>
    <property type="evidence" value="ECO:0007669"/>
    <property type="project" value="InterPro"/>
</dbReference>
<keyword evidence="1" id="KW-0175">Coiled coil</keyword>
<name>A0AA41R8V6_9BACT</name>
<organism evidence="2 3">
    <name type="scientific">Desulfatitalea alkaliphila</name>
    <dbReference type="NCBI Taxonomy" id="2929485"/>
    <lineage>
        <taxon>Bacteria</taxon>
        <taxon>Pseudomonadati</taxon>
        <taxon>Thermodesulfobacteriota</taxon>
        <taxon>Desulfobacteria</taxon>
        <taxon>Desulfobacterales</taxon>
        <taxon>Desulfosarcinaceae</taxon>
        <taxon>Desulfatitalea</taxon>
    </lineage>
</organism>
<dbReference type="SUPFAM" id="SSF48295">
    <property type="entry name" value="TrpR-like"/>
    <property type="match status" value="1"/>
</dbReference>
<dbReference type="RefSeq" id="WP_246915305.1">
    <property type="nucleotide sequence ID" value="NZ_JALJRB010000087.1"/>
</dbReference>
<dbReference type="Proteomes" id="UP001165427">
    <property type="component" value="Unassembled WGS sequence"/>
</dbReference>
<evidence type="ECO:0000313" key="3">
    <source>
        <dbReference type="Proteomes" id="UP001165427"/>
    </source>
</evidence>
<dbReference type="EMBL" id="JALJRB010000087">
    <property type="protein sequence ID" value="MCJ8503230.1"/>
    <property type="molecule type" value="Genomic_DNA"/>
</dbReference>